<feature type="transmembrane region" description="Helical" evidence="1">
    <location>
        <begin position="377"/>
        <end position="402"/>
    </location>
</feature>
<feature type="transmembrane region" description="Helical" evidence="1">
    <location>
        <begin position="346"/>
        <end position="365"/>
    </location>
</feature>
<keyword evidence="1" id="KW-0472">Membrane</keyword>
<dbReference type="Gramene" id="TVU36656">
    <property type="protein sequence ID" value="TVU36656"/>
    <property type="gene ID" value="EJB05_18599"/>
</dbReference>
<organism evidence="2 3">
    <name type="scientific">Eragrostis curvula</name>
    <name type="common">weeping love grass</name>
    <dbReference type="NCBI Taxonomy" id="38414"/>
    <lineage>
        <taxon>Eukaryota</taxon>
        <taxon>Viridiplantae</taxon>
        <taxon>Streptophyta</taxon>
        <taxon>Embryophyta</taxon>
        <taxon>Tracheophyta</taxon>
        <taxon>Spermatophyta</taxon>
        <taxon>Magnoliopsida</taxon>
        <taxon>Liliopsida</taxon>
        <taxon>Poales</taxon>
        <taxon>Poaceae</taxon>
        <taxon>PACMAD clade</taxon>
        <taxon>Chloridoideae</taxon>
        <taxon>Eragrostideae</taxon>
        <taxon>Eragrostidinae</taxon>
        <taxon>Eragrostis</taxon>
    </lineage>
</organism>
<feature type="transmembrane region" description="Helical" evidence="1">
    <location>
        <begin position="220"/>
        <end position="240"/>
    </location>
</feature>
<name>A0A5J9VMG2_9POAL</name>
<feature type="transmembrane region" description="Helical" evidence="1">
    <location>
        <begin position="284"/>
        <end position="305"/>
    </location>
</feature>
<dbReference type="OrthoDB" id="673593at2759"/>
<accession>A0A5J9VMG2</accession>
<reference evidence="2 3" key="1">
    <citation type="journal article" date="2019" name="Sci. Rep.">
        <title>A high-quality genome of Eragrostis curvula grass provides insights into Poaceae evolution and supports new strategies to enhance forage quality.</title>
        <authorList>
            <person name="Carballo J."/>
            <person name="Santos B.A.C.M."/>
            <person name="Zappacosta D."/>
            <person name="Garbus I."/>
            <person name="Selva J.P."/>
            <person name="Gallo C.A."/>
            <person name="Diaz A."/>
            <person name="Albertini E."/>
            <person name="Caccamo M."/>
            <person name="Echenique V."/>
        </authorList>
    </citation>
    <scope>NUCLEOTIDE SEQUENCE [LARGE SCALE GENOMIC DNA]</scope>
    <source>
        <strain evidence="3">cv. Victoria</strain>
        <tissue evidence="2">Leaf</tissue>
    </source>
</reference>
<feature type="transmembrane region" description="Helical" evidence="1">
    <location>
        <begin position="317"/>
        <end position="340"/>
    </location>
</feature>
<protein>
    <submittedName>
        <fullName evidence="2">Uncharacterized protein</fullName>
    </submittedName>
</protein>
<gene>
    <name evidence="2" type="ORF">EJB05_18599</name>
</gene>
<dbReference type="Proteomes" id="UP000324897">
    <property type="component" value="Unassembled WGS sequence"/>
</dbReference>
<feature type="transmembrane region" description="Helical" evidence="1">
    <location>
        <begin position="187"/>
        <end position="208"/>
    </location>
</feature>
<evidence type="ECO:0000313" key="3">
    <source>
        <dbReference type="Proteomes" id="UP000324897"/>
    </source>
</evidence>
<evidence type="ECO:0000256" key="1">
    <source>
        <dbReference type="SAM" id="Phobius"/>
    </source>
</evidence>
<evidence type="ECO:0000313" key="2">
    <source>
        <dbReference type="EMBL" id="TVU36656.1"/>
    </source>
</evidence>
<feature type="transmembrane region" description="Helical" evidence="1">
    <location>
        <begin position="142"/>
        <end position="166"/>
    </location>
</feature>
<comment type="caution">
    <text evidence="2">The sequence shown here is derived from an EMBL/GenBank/DDBJ whole genome shotgun (WGS) entry which is preliminary data.</text>
</comment>
<feature type="transmembrane region" description="Helical" evidence="1">
    <location>
        <begin position="79"/>
        <end position="102"/>
    </location>
</feature>
<keyword evidence="1" id="KW-1133">Transmembrane helix</keyword>
<feature type="transmembrane region" description="Helical" evidence="1">
    <location>
        <begin position="40"/>
        <end position="59"/>
    </location>
</feature>
<keyword evidence="3" id="KW-1185">Reference proteome</keyword>
<dbReference type="AlphaFoldDB" id="A0A5J9VMG2"/>
<feature type="transmembrane region" description="Helical" evidence="1">
    <location>
        <begin position="114"/>
        <end position="136"/>
    </location>
</feature>
<sequence>MDGEIEQPLQEQPLPALSIEAGENPAQDLLKSESDRPGTFYQTVMSVIAAFIVVAFSGYKDMKPLYSTTGHNKAHLRNLLIAGCFFIIVTFLCAVVLMMFVLRHGQRGRRTCSVLIILVGVTGTMLIVSDTLLVVVMNRSNVLLSAVLAPELVLVIVAASAGAWFVEVEQPGSTTGSRYHTAMKGTFDVAAMGTMASFTLQGTVGFGYLKSPEGKRDPPLDLAVCYLTSTFCLSAMMICAMPMSLLPGNMLENLARCIERLRHAALAALALMTLVVSVEFLDGFAVLSFCPEAIALVLHYAVEFFSARPRRGENLPFLDLGFRTVAGVSFTLMAGLYAAFLGTDHYSVYLKAAMSVLLMAVLSSLSRLAMLPEMGGAVEIGIAGVVLAFPAAALLAACPLVLKVVLELYQNR</sequence>
<keyword evidence="1" id="KW-0812">Transmembrane</keyword>
<feature type="transmembrane region" description="Helical" evidence="1">
    <location>
        <begin position="261"/>
        <end position="278"/>
    </location>
</feature>
<dbReference type="EMBL" id="RWGY01000009">
    <property type="protein sequence ID" value="TVU36656.1"/>
    <property type="molecule type" value="Genomic_DNA"/>
</dbReference>
<proteinExistence type="predicted"/>